<dbReference type="Gene3D" id="2.60.40.1180">
    <property type="entry name" value="Golgi alpha-mannosidase II"/>
    <property type="match status" value="1"/>
</dbReference>
<keyword evidence="3 5" id="KW-0378">Hydrolase</keyword>
<dbReference type="InterPro" id="IPR050985">
    <property type="entry name" value="Alpha-glycosidase_related"/>
</dbReference>
<dbReference type="Pfam" id="PF02065">
    <property type="entry name" value="Melibiase"/>
    <property type="match status" value="1"/>
</dbReference>
<comment type="catalytic activity">
    <reaction evidence="1 5">
        <text>Hydrolysis of terminal, non-reducing alpha-D-galactose residues in alpha-D-galactosides, including galactose oligosaccharides, galactomannans and galactolipids.</text>
        <dbReference type="EC" id="3.2.1.22"/>
    </reaction>
</comment>
<dbReference type="Gene3D" id="3.20.20.70">
    <property type="entry name" value="Aldolase class I"/>
    <property type="match status" value="1"/>
</dbReference>
<dbReference type="PRINTS" id="PR00743">
    <property type="entry name" value="GLHYDRLASE36"/>
</dbReference>
<accession>A0A918KPE2</accession>
<reference evidence="10 11" key="1">
    <citation type="journal article" date="2014" name="Int. J. Syst. Evol. Microbiol.">
        <title>Complete genome sequence of Corynebacterium casei LMG S-19264T (=DSM 44701T), isolated from a smear-ripened cheese.</title>
        <authorList>
            <consortium name="US DOE Joint Genome Institute (JGI-PGF)"/>
            <person name="Walter F."/>
            <person name="Albersmeier A."/>
            <person name="Kalinowski J."/>
            <person name="Ruckert C."/>
        </authorList>
    </citation>
    <scope>NUCLEOTIDE SEQUENCE [LARGE SCALE GENOMIC DNA]</scope>
    <source>
        <strain evidence="10 11">KCTC 23968</strain>
    </source>
</reference>
<gene>
    <name evidence="10" type="ORF">GCM10011309_21310</name>
</gene>
<dbReference type="InterPro" id="IPR031704">
    <property type="entry name" value="Glyco_hydro_36_N"/>
</dbReference>
<evidence type="ECO:0000256" key="1">
    <source>
        <dbReference type="ARBA" id="ARBA00001255"/>
    </source>
</evidence>
<dbReference type="InterPro" id="IPR002252">
    <property type="entry name" value="Glyco_hydro_36"/>
</dbReference>
<dbReference type="PANTHER" id="PTHR43053">
    <property type="entry name" value="GLYCOSIDASE FAMILY 31"/>
    <property type="match status" value="1"/>
</dbReference>
<dbReference type="FunFam" id="3.20.20.70:FF:000118">
    <property type="entry name" value="Alpha-galactosidase"/>
    <property type="match status" value="1"/>
</dbReference>
<comment type="similarity">
    <text evidence="5">Belongs to the glycosyl hydrolase.</text>
</comment>
<dbReference type="PIRSF" id="PIRSF005536">
    <property type="entry name" value="Agal"/>
    <property type="match status" value="1"/>
</dbReference>
<proteinExistence type="inferred from homology"/>
<feature type="active site" description="Proton donor" evidence="6">
    <location>
        <position position="543"/>
    </location>
</feature>
<dbReference type="InterPro" id="IPR031705">
    <property type="entry name" value="Glyco_hydro_36_C"/>
</dbReference>
<keyword evidence="11" id="KW-1185">Reference proteome</keyword>
<evidence type="ECO:0000256" key="4">
    <source>
        <dbReference type="ARBA" id="ARBA00023295"/>
    </source>
</evidence>
<dbReference type="Pfam" id="PF16874">
    <property type="entry name" value="Glyco_hydro_36C"/>
    <property type="match status" value="1"/>
</dbReference>
<dbReference type="InterPro" id="IPR013780">
    <property type="entry name" value="Glyco_hydro_b"/>
</dbReference>
<comment type="caution">
    <text evidence="10">The sequence shown here is derived from an EMBL/GenBank/DDBJ whole genome shotgun (WGS) entry which is preliminary data.</text>
</comment>
<feature type="binding site" evidence="7">
    <location>
        <position position="543"/>
    </location>
    <ligand>
        <name>substrate</name>
    </ligand>
</feature>
<dbReference type="CDD" id="cd14791">
    <property type="entry name" value="GH36"/>
    <property type="match status" value="1"/>
</dbReference>
<dbReference type="Gene3D" id="2.70.98.60">
    <property type="entry name" value="alpha-galactosidase from lactobacil brevis"/>
    <property type="match status" value="1"/>
</dbReference>
<dbReference type="Pfam" id="PF16875">
    <property type="entry name" value="Glyco_hydro_36N"/>
    <property type="match status" value="1"/>
</dbReference>
<dbReference type="SUPFAM" id="SSF51445">
    <property type="entry name" value="(Trans)glycosidases"/>
    <property type="match status" value="1"/>
</dbReference>
<dbReference type="PROSITE" id="PS00512">
    <property type="entry name" value="ALPHA_GALACTOSIDASE"/>
    <property type="match status" value="1"/>
</dbReference>
<evidence type="ECO:0000256" key="5">
    <source>
        <dbReference type="PIRNR" id="PIRNR005536"/>
    </source>
</evidence>
<protein>
    <recommendedName>
        <fullName evidence="2 5">Alpha-galactosidase</fullName>
        <ecNumber evidence="2 5">3.2.1.22</ecNumber>
    </recommendedName>
</protein>
<evidence type="ECO:0000313" key="11">
    <source>
        <dbReference type="Proteomes" id="UP000600865"/>
    </source>
</evidence>
<feature type="domain" description="Glycosyl hydrolase family 36 N-terminal" evidence="9">
    <location>
        <begin position="28"/>
        <end position="280"/>
    </location>
</feature>
<evidence type="ECO:0000256" key="6">
    <source>
        <dbReference type="PIRSR" id="PIRSR005536-1"/>
    </source>
</evidence>
<feature type="binding site" evidence="7">
    <location>
        <position position="438"/>
    </location>
    <ligand>
        <name>substrate</name>
    </ligand>
</feature>
<evidence type="ECO:0000256" key="7">
    <source>
        <dbReference type="PIRSR" id="PIRSR005536-2"/>
    </source>
</evidence>
<feature type="binding site" evidence="7">
    <location>
        <position position="521"/>
    </location>
    <ligand>
        <name>substrate</name>
    </ligand>
</feature>
<dbReference type="EMBL" id="BMYV01000002">
    <property type="protein sequence ID" value="GGX70894.1"/>
    <property type="molecule type" value="Genomic_DNA"/>
</dbReference>
<name>A0A918KPE2_9PROT</name>
<dbReference type="InterPro" id="IPR013785">
    <property type="entry name" value="Aldolase_TIM"/>
</dbReference>
<feature type="binding site" evidence="7">
    <location>
        <begin position="471"/>
        <end position="475"/>
    </location>
    <ligand>
        <name>substrate</name>
    </ligand>
</feature>
<sequence length="736" mass="83689">MITVSENNIFALTNSYFSYVFRVSPEGILEHLHYGGSLRDPLKVATHHLRTQREVATNFQGGPYFSLSDTPQEYPSFGTSDFRFPALHGRNSDGNTVFSLHYKKHKIVTDKPRLKKLPSARGGDSETLIVTLEDVLHKLEVELHYTIYQDYGVLVRSTKLKNKGDKEIQLQHAFSSALDLPPQDYEILHLHGTWSREFNEERIDVPKGRFVVDSARGTSSAAHNPFIAIVQKGATEEHGRVHATTLMYSGNFALSVEKGEFEDVRLLAGINPYNFHWRLKPGKKFCTPEALHVYADKGLRSMSHIWHEFVRDKVSPERFRHKPRPTYLNTWEAAYFDVDETKVLHLADKAKDIGVDMLVLDDGWFEGRRDDTSSLGDWTADKKRFPSGIPALAAKVKAKGLKFGIWFEPEMVNPKSQLFKNHPDWILHVPGRKPSLGRNQLTLDLSRPEVIDYLYGQIDNILSCGDIDYVKWDMNRNMTEVGSAGLPKNRQREVSHRYMIGLYDLLKRLTKKYPDILFENCASGGNRFDLGMLSFMAQNWTSDMCDPIGRLEIINGCSYLFPLDVTAAYIGPSPNHQNGRKSSIDTRFNAGAFCAARGISLNETDIEENKDQLQNLMQFAKNSAEDMVGGRFDRLIKTDTEVCWQYTTRDETKVYLAYFHILAAPNLPFRRARMVGLNPNADYTLVEDGVRYAGDALMQSGMPLPYVATGQVNENVRYMAKGDFSSYLFVFEKVAQ</sequence>
<evidence type="ECO:0000256" key="3">
    <source>
        <dbReference type="ARBA" id="ARBA00022801"/>
    </source>
</evidence>
<evidence type="ECO:0000259" key="8">
    <source>
        <dbReference type="Pfam" id="PF16874"/>
    </source>
</evidence>
<feature type="active site" description="Nucleophile" evidence="6">
    <location>
        <position position="473"/>
    </location>
</feature>
<dbReference type="InterPro" id="IPR000111">
    <property type="entry name" value="Glyco_hydro_27/36_CS"/>
</dbReference>
<keyword evidence="4 5" id="KW-0326">Glycosidase</keyword>
<evidence type="ECO:0000256" key="2">
    <source>
        <dbReference type="ARBA" id="ARBA00012755"/>
    </source>
</evidence>
<organism evidence="10 11">
    <name type="scientific">Litorimonas cladophorae</name>
    <dbReference type="NCBI Taxonomy" id="1220491"/>
    <lineage>
        <taxon>Bacteria</taxon>
        <taxon>Pseudomonadati</taxon>
        <taxon>Pseudomonadota</taxon>
        <taxon>Alphaproteobacteria</taxon>
        <taxon>Maricaulales</taxon>
        <taxon>Robiginitomaculaceae</taxon>
    </lineage>
</organism>
<dbReference type="InterPro" id="IPR017853">
    <property type="entry name" value="GH"/>
</dbReference>
<dbReference type="PANTHER" id="PTHR43053:SF3">
    <property type="entry name" value="ALPHA-GALACTOSIDASE C-RELATED"/>
    <property type="match status" value="1"/>
</dbReference>
<dbReference type="Proteomes" id="UP000600865">
    <property type="component" value="Unassembled WGS sequence"/>
</dbReference>
<dbReference type="GO" id="GO:0016052">
    <property type="term" value="P:carbohydrate catabolic process"/>
    <property type="evidence" value="ECO:0007669"/>
    <property type="project" value="InterPro"/>
</dbReference>
<feature type="binding site" evidence="7">
    <location>
        <position position="194"/>
    </location>
    <ligand>
        <name>substrate</name>
    </ligand>
</feature>
<evidence type="ECO:0000259" key="9">
    <source>
        <dbReference type="Pfam" id="PF16875"/>
    </source>
</evidence>
<evidence type="ECO:0000313" key="10">
    <source>
        <dbReference type="EMBL" id="GGX70894.1"/>
    </source>
</evidence>
<feature type="domain" description="Glycosyl hydrolase family 36 C-terminal" evidence="8">
    <location>
        <begin position="642"/>
        <end position="731"/>
    </location>
</feature>
<dbReference type="AlphaFoldDB" id="A0A918KPE2"/>
<feature type="binding site" evidence="7">
    <location>
        <begin position="361"/>
        <end position="362"/>
    </location>
    <ligand>
        <name>substrate</name>
    </ligand>
</feature>
<dbReference type="RefSeq" id="WP_233350016.1">
    <property type="nucleotide sequence ID" value="NZ_BMYV01000002.1"/>
</dbReference>
<dbReference type="GO" id="GO:0004557">
    <property type="term" value="F:alpha-galactosidase activity"/>
    <property type="evidence" value="ECO:0007669"/>
    <property type="project" value="UniProtKB-UniRule"/>
</dbReference>
<dbReference type="EC" id="3.2.1.22" evidence="2 5"/>
<dbReference type="InterPro" id="IPR038417">
    <property type="entry name" value="Alpga-gal_N_sf"/>
</dbReference>